<name>A0A928VVS3_9CYAN</name>
<proteinExistence type="predicted"/>
<keyword evidence="2" id="KW-1185">Reference proteome</keyword>
<evidence type="ECO:0000313" key="1">
    <source>
        <dbReference type="EMBL" id="MBE9040188.1"/>
    </source>
</evidence>
<accession>A0A928VVS3</accession>
<reference evidence="1" key="1">
    <citation type="submission" date="2020-10" db="EMBL/GenBank/DDBJ databases">
        <authorList>
            <person name="Castelo-Branco R."/>
            <person name="Eusebio N."/>
            <person name="Adriana R."/>
            <person name="Vieira A."/>
            <person name="Brugerolle De Fraissinette N."/>
            <person name="Rezende De Castro R."/>
            <person name="Schneider M.P."/>
            <person name="Vasconcelos V."/>
            <person name="Leao P.N."/>
        </authorList>
    </citation>
    <scope>NUCLEOTIDE SEQUENCE</scope>
    <source>
        <strain evidence="1">LEGE 11467</strain>
    </source>
</reference>
<evidence type="ECO:0000313" key="2">
    <source>
        <dbReference type="Proteomes" id="UP000621799"/>
    </source>
</evidence>
<gene>
    <name evidence="1" type="ORF">IQ235_05200</name>
</gene>
<dbReference type="AlphaFoldDB" id="A0A928VVS3"/>
<comment type="caution">
    <text evidence="1">The sequence shown here is derived from an EMBL/GenBank/DDBJ whole genome shotgun (WGS) entry which is preliminary data.</text>
</comment>
<dbReference type="RefSeq" id="WP_264320444.1">
    <property type="nucleotide sequence ID" value="NZ_JADEXN010000062.1"/>
</dbReference>
<organism evidence="1 2">
    <name type="scientific">Zarconia navalis LEGE 11467</name>
    <dbReference type="NCBI Taxonomy" id="1828826"/>
    <lineage>
        <taxon>Bacteria</taxon>
        <taxon>Bacillati</taxon>
        <taxon>Cyanobacteriota</taxon>
        <taxon>Cyanophyceae</taxon>
        <taxon>Oscillatoriophycideae</taxon>
        <taxon>Oscillatoriales</taxon>
        <taxon>Oscillatoriales incertae sedis</taxon>
        <taxon>Zarconia</taxon>
        <taxon>Zarconia navalis</taxon>
    </lineage>
</organism>
<protein>
    <submittedName>
        <fullName evidence="1">Uncharacterized protein</fullName>
    </submittedName>
</protein>
<sequence>MQSIPWQWKQKKSHLVEVRPLQAHVDESIRYDASRVDRFTQKGDRPLTPLVMEAKKKSHLVEVRPLQAHVDESIRYDASRVDRFTHKTCFPSPKKAIVYPLLWRSIPRTKKSIAGESEWIFKNESNELFSPDPIPRSGASELSPLLARIAIK</sequence>
<dbReference type="Proteomes" id="UP000621799">
    <property type="component" value="Unassembled WGS sequence"/>
</dbReference>
<dbReference type="EMBL" id="JADEXN010000062">
    <property type="protein sequence ID" value="MBE9040188.1"/>
    <property type="molecule type" value="Genomic_DNA"/>
</dbReference>